<dbReference type="Pfam" id="PF02277">
    <property type="entry name" value="DBI_PRT"/>
    <property type="match status" value="1"/>
</dbReference>
<evidence type="ECO:0000256" key="8">
    <source>
        <dbReference type="ARBA" id="ARBA00022679"/>
    </source>
</evidence>
<dbReference type="Gene3D" id="1.10.1610.10">
    <property type="match status" value="1"/>
</dbReference>
<dbReference type="PANTHER" id="PTHR43463">
    <property type="entry name" value="NICOTINATE-NUCLEOTIDE--DIMETHYLBENZIMIDAZOLE PHOSPHORIBOSYLTRANSFERASE"/>
    <property type="match status" value="1"/>
</dbReference>
<dbReference type="EC" id="2.4.2.21" evidence="4 11"/>
<dbReference type="RefSeq" id="WP_306993429.1">
    <property type="nucleotide sequence ID" value="NZ_JAUSUT010000001.1"/>
</dbReference>
<evidence type="ECO:0000256" key="5">
    <source>
        <dbReference type="ARBA" id="ARBA00015486"/>
    </source>
</evidence>
<keyword evidence="6 11" id="KW-0169">Cobalamin biosynthesis</keyword>
<evidence type="ECO:0000256" key="11">
    <source>
        <dbReference type="HAMAP-Rule" id="MF_00230"/>
    </source>
</evidence>
<evidence type="ECO:0000313" key="13">
    <source>
        <dbReference type="Proteomes" id="UP001229651"/>
    </source>
</evidence>
<dbReference type="NCBIfam" id="TIGR03160">
    <property type="entry name" value="cobT_DBIPRT"/>
    <property type="match status" value="1"/>
</dbReference>
<dbReference type="NCBIfam" id="NF000996">
    <property type="entry name" value="PRK00105.1"/>
    <property type="match status" value="1"/>
</dbReference>
<comment type="similarity">
    <text evidence="3 11">Belongs to the CobT family.</text>
</comment>
<dbReference type="InterPro" id="IPR036087">
    <property type="entry name" value="Nict_dMeBzImd_PRibTrfase_sf"/>
</dbReference>
<feature type="active site" description="Proton acceptor" evidence="11">
    <location>
        <position position="313"/>
    </location>
</feature>
<keyword evidence="13" id="KW-1185">Reference proteome</keyword>
<dbReference type="InterPro" id="IPR017846">
    <property type="entry name" value="Nict_dMeBzImd_PRibTrfase_bact"/>
</dbReference>
<protein>
    <recommendedName>
        <fullName evidence="5 11">Nicotinate-nucleotide--dimethylbenzimidazole phosphoribosyltransferase</fullName>
        <shortName evidence="11">NN:DBI PRT</shortName>
        <ecNumber evidence="4 11">2.4.2.21</ecNumber>
    </recommendedName>
    <alternativeName>
        <fullName evidence="9 11">N(1)-alpha-phosphoribosyltransferase</fullName>
    </alternativeName>
</protein>
<accession>A0ABU0EX11</accession>
<proteinExistence type="inferred from homology"/>
<reference evidence="12 13" key="1">
    <citation type="submission" date="2023-07" db="EMBL/GenBank/DDBJ databases">
        <title>Sequencing the genomes of 1000 actinobacteria strains.</title>
        <authorList>
            <person name="Klenk H.-P."/>
        </authorList>
    </citation>
    <scope>NUCLEOTIDE SEQUENCE [LARGE SCALE GENOMIC DNA]</scope>
    <source>
        <strain evidence="12 13">DSM 45805</strain>
    </source>
</reference>
<comment type="caution">
    <text evidence="12">The sequence shown here is derived from an EMBL/GenBank/DDBJ whole genome shotgun (WGS) entry which is preliminary data.</text>
</comment>
<evidence type="ECO:0000256" key="4">
    <source>
        <dbReference type="ARBA" id="ARBA00011991"/>
    </source>
</evidence>
<evidence type="ECO:0000313" key="12">
    <source>
        <dbReference type="EMBL" id="MDQ0379860.1"/>
    </source>
</evidence>
<comment type="catalytic activity">
    <reaction evidence="10 11">
        <text>5,6-dimethylbenzimidazole + nicotinate beta-D-ribonucleotide = alpha-ribazole 5'-phosphate + nicotinate + H(+)</text>
        <dbReference type="Rhea" id="RHEA:11196"/>
        <dbReference type="ChEBI" id="CHEBI:15378"/>
        <dbReference type="ChEBI" id="CHEBI:15890"/>
        <dbReference type="ChEBI" id="CHEBI:32544"/>
        <dbReference type="ChEBI" id="CHEBI:57502"/>
        <dbReference type="ChEBI" id="CHEBI:57918"/>
        <dbReference type="EC" id="2.4.2.21"/>
    </reaction>
</comment>
<name>A0ABU0EX11_9PSEU</name>
<dbReference type="InterPro" id="IPR023195">
    <property type="entry name" value="Nict_dMeBzImd_PRibTrfase_N"/>
</dbReference>
<organism evidence="12 13">
    <name type="scientific">Amycolatopsis thermophila</name>
    <dbReference type="NCBI Taxonomy" id="206084"/>
    <lineage>
        <taxon>Bacteria</taxon>
        <taxon>Bacillati</taxon>
        <taxon>Actinomycetota</taxon>
        <taxon>Actinomycetes</taxon>
        <taxon>Pseudonocardiales</taxon>
        <taxon>Pseudonocardiaceae</taxon>
        <taxon>Amycolatopsis</taxon>
    </lineage>
</organism>
<dbReference type="GO" id="GO:0008939">
    <property type="term" value="F:nicotinate-nucleotide-dimethylbenzimidazole phosphoribosyltransferase activity"/>
    <property type="evidence" value="ECO:0007669"/>
    <property type="project" value="UniProtKB-EC"/>
</dbReference>
<dbReference type="SUPFAM" id="SSF52733">
    <property type="entry name" value="Nicotinate mononucleotide:5,6-dimethylbenzimidazole phosphoribosyltransferase (CobT)"/>
    <property type="match status" value="1"/>
</dbReference>
<evidence type="ECO:0000256" key="10">
    <source>
        <dbReference type="ARBA" id="ARBA00047340"/>
    </source>
</evidence>
<evidence type="ECO:0000256" key="3">
    <source>
        <dbReference type="ARBA" id="ARBA00007110"/>
    </source>
</evidence>
<evidence type="ECO:0000256" key="6">
    <source>
        <dbReference type="ARBA" id="ARBA00022573"/>
    </source>
</evidence>
<keyword evidence="8 11" id="KW-0808">Transferase</keyword>
<dbReference type="Proteomes" id="UP001229651">
    <property type="component" value="Unassembled WGS sequence"/>
</dbReference>
<dbReference type="PANTHER" id="PTHR43463:SF1">
    <property type="entry name" value="NICOTINATE-NUCLEOTIDE--DIMETHYLBENZIMIDAZOLE PHOSPHORIBOSYLTRANSFERASE"/>
    <property type="match status" value="1"/>
</dbReference>
<dbReference type="Gene3D" id="3.40.50.10210">
    <property type="match status" value="1"/>
</dbReference>
<dbReference type="EMBL" id="JAUSUT010000001">
    <property type="protein sequence ID" value="MDQ0379860.1"/>
    <property type="molecule type" value="Genomic_DNA"/>
</dbReference>
<dbReference type="HAMAP" id="MF_00230">
    <property type="entry name" value="CobT"/>
    <property type="match status" value="1"/>
</dbReference>
<gene>
    <name evidence="11" type="primary">cobT</name>
    <name evidence="12" type="ORF">FB470_003854</name>
</gene>
<comment type="function">
    <text evidence="1 11">Catalyzes the synthesis of alpha-ribazole-5'-phosphate from nicotinate mononucleotide (NAMN) and 5,6-dimethylbenzimidazole (DMB).</text>
</comment>
<comment type="pathway">
    <text evidence="2 11">Nucleoside biosynthesis; alpha-ribazole biosynthesis; alpha-ribazole from 5,6-dimethylbenzimidazole: step 1/2.</text>
</comment>
<evidence type="ECO:0000256" key="7">
    <source>
        <dbReference type="ARBA" id="ARBA00022676"/>
    </source>
</evidence>
<evidence type="ECO:0000256" key="2">
    <source>
        <dbReference type="ARBA" id="ARBA00005049"/>
    </source>
</evidence>
<evidence type="ECO:0000256" key="9">
    <source>
        <dbReference type="ARBA" id="ARBA00030686"/>
    </source>
</evidence>
<keyword evidence="7 11" id="KW-0328">Glycosyltransferase</keyword>
<evidence type="ECO:0000256" key="1">
    <source>
        <dbReference type="ARBA" id="ARBA00002197"/>
    </source>
</evidence>
<dbReference type="CDD" id="cd02439">
    <property type="entry name" value="DMB-PRT_CobT"/>
    <property type="match status" value="1"/>
</dbReference>
<dbReference type="InterPro" id="IPR003200">
    <property type="entry name" value="Nict_dMeBzImd_PRibTrfase"/>
</dbReference>
<sequence length="347" mass="35280">MTDVSFADVPHPDEPARAGALRRHAELIKPAGSLGELEVLGAWVAACQGQVPPRRFQRPRVIVFAGDHGIAAKGVSAHRPEVTGQLVDNLLKGLGPVAVAASVADAGLRVVDIAVNGETPVAEYKVRAGSGSIDVEDALTDDEVAAALRAGAAIADAEVDQGADLLVAGSVGVGATTPAAVLVAALTGAEPVAVVGRGSGIDDRGWMRKAVAVRDALRRARAVLPDPVALLRTAGGADLAALTGFLAQAAVRRTPVLLDGLAVGAAALVAEELAPGARSWWQAAHADAEPAHRMVLEHLDLKPIVDLGLRLGDGTGAATALPLLVTAARLLTDLPTYEVAAVTPPRA</sequence>